<protein>
    <submittedName>
        <fullName evidence="2">Uncharacterized protein</fullName>
    </submittedName>
</protein>
<dbReference type="Proteomes" id="UP000250275">
    <property type="component" value="Unassembled WGS sequence"/>
</dbReference>
<dbReference type="AlphaFoldDB" id="A0A310S7E0"/>
<feature type="compositionally biased region" description="Basic and acidic residues" evidence="1">
    <location>
        <begin position="73"/>
        <end position="96"/>
    </location>
</feature>
<proteinExistence type="predicted"/>
<dbReference type="EMBL" id="KQ778189">
    <property type="protein sequence ID" value="OAD52009.1"/>
    <property type="molecule type" value="Genomic_DNA"/>
</dbReference>
<evidence type="ECO:0000313" key="3">
    <source>
        <dbReference type="Proteomes" id="UP000250275"/>
    </source>
</evidence>
<feature type="compositionally biased region" description="Basic and acidic residues" evidence="1">
    <location>
        <begin position="48"/>
        <end position="60"/>
    </location>
</feature>
<organism evidence="2 3">
    <name type="scientific">Eufriesea mexicana</name>
    <dbReference type="NCBI Taxonomy" id="516756"/>
    <lineage>
        <taxon>Eukaryota</taxon>
        <taxon>Metazoa</taxon>
        <taxon>Ecdysozoa</taxon>
        <taxon>Arthropoda</taxon>
        <taxon>Hexapoda</taxon>
        <taxon>Insecta</taxon>
        <taxon>Pterygota</taxon>
        <taxon>Neoptera</taxon>
        <taxon>Endopterygota</taxon>
        <taxon>Hymenoptera</taxon>
        <taxon>Apocrita</taxon>
        <taxon>Aculeata</taxon>
        <taxon>Apoidea</taxon>
        <taxon>Anthophila</taxon>
        <taxon>Apidae</taxon>
        <taxon>Eufriesea</taxon>
    </lineage>
</organism>
<evidence type="ECO:0000313" key="2">
    <source>
        <dbReference type="EMBL" id="OAD52009.1"/>
    </source>
</evidence>
<feature type="region of interest" description="Disordered" evidence="1">
    <location>
        <begin position="1"/>
        <end position="96"/>
    </location>
</feature>
<keyword evidence="3" id="KW-1185">Reference proteome</keyword>
<accession>A0A310S7E0</accession>
<evidence type="ECO:0000256" key="1">
    <source>
        <dbReference type="SAM" id="MobiDB-lite"/>
    </source>
</evidence>
<sequence>MLEKREPSECSSTRGSSPRGGVTGSAKGKRPSLAVLVAPCREVSLDEAGDKGVKRNETERNGMLWLDHEDTEEAGRRDRAERDGRSYRRRDKGEEE</sequence>
<name>A0A310S7E0_9HYME</name>
<reference evidence="2 3" key="1">
    <citation type="submission" date="2015-07" db="EMBL/GenBank/DDBJ databases">
        <title>The genome of Eufriesea mexicana.</title>
        <authorList>
            <person name="Pan H."/>
            <person name="Kapheim K."/>
        </authorList>
    </citation>
    <scope>NUCLEOTIDE SEQUENCE [LARGE SCALE GENOMIC DNA]</scope>
    <source>
        <strain evidence="2">0111107269</strain>
        <tissue evidence="2">Whole body</tissue>
    </source>
</reference>
<gene>
    <name evidence="2" type="ORF">WN48_03372</name>
</gene>